<organism evidence="1 2">
    <name type="scientific">Paramuricea clavata</name>
    <name type="common">Red gorgonian</name>
    <name type="synonym">Violescent sea-whip</name>
    <dbReference type="NCBI Taxonomy" id="317549"/>
    <lineage>
        <taxon>Eukaryota</taxon>
        <taxon>Metazoa</taxon>
        <taxon>Cnidaria</taxon>
        <taxon>Anthozoa</taxon>
        <taxon>Octocorallia</taxon>
        <taxon>Malacalcyonacea</taxon>
        <taxon>Plexauridae</taxon>
        <taxon>Paramuricea</taxon>
    </lineage>
</organism>
<dbReference type="Pfam" id="PF01398">
    <property type="entry name" value="JAB"/>
    <property type="match status" value="1"/>
</dbReference>
<evidence type="ECO:0000313" key="1">
    <source>
        <dbReference type="EMBL" id="CAB4009790.1"/>
    </source>
</evidence>
<dbReference type="EMBL" id="CACRXK020006573">
    <property type="protein sequence ID" value="CAB4009790.1"/>
    <property type="molecule type" value="Genomic_DNA"/>
</dbReference>
<dbReference type="InterPro" id="IPR037518">
    <property type="entry name" value="MPN"/>
</dbReference>
<dbReference type="SUPFAM" id="SSF102712">
    <property type="entry name" value="JAB1/MPN domain"/>
    <property type="match status" value="1"/>
</dbReference>
<dbReference type="AlphaFoldDB" id="A0A6S7I1Z1"/>
<reference evidence="1" key="1">
    <citation type="submission" date="2020-04" db="EMBL/GenBank/DDBJ databases">
        <authorList>
            <person name="Alioto T."/>
            <person name="Alioto T."/>
            <person name="Gomez Garrido J."/>
        </authorList>
    </citation>
    <scope>NUCLEOTIDE SEQUENCE</scope>
    <source>
        <strain evidence="1">A484AB</strain>
    </source>
</reference>
<accession>A0A6S7I1Z1</accession>
<dbReference type="InterPro" id="IPR050242">
    <property type="entry name" value="JAMM_MPN+_peptidase_M67A"/>
</dbReference>
<dbReference type="PANTHER" id="PTHR10410">
    <property type="entry name" value="EUKARYOTIC TRANSLATION INITIATION FACTOR 3 -RELATED"/>
    <property type="match status" value="1"/>
</dbReference>
<protein>
    <submittedName>
        <fullName evidence="1">Lys-63-specific deubiquitinase BRCC36-like</fullName>
    </submittedName>
</protein>
<evidence type="ECO:0000313" key="2">
    <source>
        <dbReference type="Proteomes" id="UP001152795"/>
    </source>
</evidence>
<dbReference type="Proteomes" id="UP001152795">
    <property type="component" value="Unassembled WGS sequence"/>
</dbReference>
<dbReference type="PROSITE" id="PS50249">
    <property type="entry name" value="MPN"/>
    <property type="match status" value="1"/>
</dbReference>
<dbReference type="Gene3D" id="3.40.140.10">
    <property type="entry name" value="Cytidine Deaminase, domain 2"/>
    <property type="match status" value="1"/>
</dbReference>
<dbReference type="GO" id="GO:0008237">
    <property type="term" value="F:metallopeptidase activity"/>
    <property type="evidence" value="ECO:0007669"/>
    <property type="project" value="InterPro"/>
</dbReference>
<proteinExistence type="predicted"/>
<sequence length="82" mass="9300">MAAVLKVKIQADAFMVCLAHALSTDREEVMGLLIGEVDEFNVSHVFTVFMLRRSDKRKDRVEISPEQLSYASTQAEISFLCY</sequence>
<dbReference type="InterPro" id="IPR000555">
    <property type="entry name" value="JAMM/MPN+_dom"/>
</dbReference>
<name>A0A6S7I1Z1_PARCT</name>
<gene>
    <name evidence="1" type="ORF">PACLA_8A013828</name>
</gene>
<comment type="caution">
    <text evidence="1">The sequence shown here is derived from an EMBL/GenBank/DDBJ whole genome shotgun (WGS) entry which is preliminary data.</text>
</comment>
<keyword evidence="2" id="KW-1185">Reference proteome</keyword>
<dbReference type="OrthoDB" id="446074at2759"/>